<dbReference type="GO" id="GO:0000981">
    <property type="term" value="F:DNA-binding transcription factor activity, RNA polymerase II-specific"/>
    <property type="evidence" value="ECO:0007669"/>
    <property type="project" value="TreeGrafter"/>
</dbReference>
<dbReference type="GO" id="GO:0008270">
    <property type="term" value="F:zinc ion binding"/>
    <property type="evidence" value="ECO:0007669"/>
    <property type="project" value="UniProtKB-KW"/>
</dbReference>
<dbReference type="FunFam" id="3.30.160.60:FF:000145">
    <property type="entry name" value="Zinc finger protein 574"/>
    <property type="match status" value="1"/>
</dbReference>
<feature type="domain" description="C2H2-type" evidence="12">
    <location>
        <begin position="38"/>
        <end position="65"/>
    </location>
</feature>
<keyword evidence="6" id="KW-0862">Zinc</keyword>
<dbReference type="SMART" id="SM00355">
    <property type="entry name" value="ZnF_C2H2"/>
    <property type="match status" value="2"/>
</dbReference>
<dbReference type="EMBL" id="JAXCGZ010009579">
    <property type="protein sequence ID" value="KAK7076683.1"/>
    <property type="molecule type" value="Genomic_DNA"/>
</dbReference>
<evidence type="ECO:0000256" key="10">
    <source>
        <dbReference type="ARBA" id="ARBA00023242"/>
    </source>
</evidence>
<dbReference type="Gene3D" id="3.30.160.60">
    <property type="entry name" value="Classic Zinc Finger"/>
    <property type="match status" value="2"/>
</dbReference>
<dbReference type="InterPro" id="IPR036236">
    <property type="entry name" value="Znf_C2H2_sf"/>
</dbReference>
<keyword evidence="7" id="KW-0805">Transcription regulation</keyword>
<comment type="subcellular location">
    <subcellularLocation>
        <location evidence="1">Nucleus</location>
    </subcellularLocation>
</comment>
<protein>
    <recommendedName>
        <fullName evidence="12">C2H2-type domain-containing protein</fullName>
    </recommendedName>
</protein>
<evidence type="ECO:0000256" key="8">
    <source>
        <dbReference type="ARBA" id="ARBA00023125"/>
    </source>
</evidence>
<evidence type="ECO:0000256" key="2">
    <source>
        <dbReference type="ARBA" id="ARBA00006991"/>
    </source>
</evidence>
<evidence type="ECO:0000256" key="9">
    <source>
        <dbReference type="ARBA" id="ARBA00023163"/>
    </source>
</evidence>
<dbReference type="SUPFAM" id="SSF57667">
    <property type="entry name" value="beta-beta-alpha zinc fingers"/>
    <property type="match status" value="1"/>
</dbReference>
<accession>A0AAN8X901</accession>
<dbReference type="PROSITE" id="PS00028">
    <property type="entry name" value="ZINC_FINGER_C2H2_1"/>
    <property type="match status" value="1"/>
</dbReference>
<proteinExistence type="inferred from homology"/>
<comment type="caution">
    <text evidence="13">The sequence shown here is derived from an EMBL/GenBank/DDBJ whole genome shotgun (WGS) entry which is preliminary data.</text>
</comment>
<evidence type="ECO:0000313" key="14">
    <source>
        <dbReference type="Proteomes" id="UP001381693"/>
    </source>
</evidence>
<keyword evidence="10" id="KW-0539">Nucleus</keyword>
<dbReference type="AlphaFoldDB" id="A0AAN8X901"/>
<feature type="non-terminal residue" evidence="13">
    <location>
        <position position="1"/>
    </location>
</feature>
<dbReference type="PROSITE" id="PS50157">
    <property type="entry name" value="ZINC_FINGER_C2H2_2"/>
    <property type="match status" value="1"/>
</dbReference>
<dbReference type="InterPro" id="IPR013087">
    <property type="entry name" value="Znf_C2H2_type"/>
</dbReference>
<keyword evidence="5 11" id="KW-0863">Zinc-finger</keyword>
<evidence type="ECO:0000256" key="3">
    <source>
        <dbReference type="ARBA" id="ARBA00022723"/>
    </source>
</evidence>
<keyword evidence="9" id="KW-0804">Transcription</keyword>
<evidence type="ECO:0000313" key="13">
    <source>
        <dbReference type="EMBL" id="KAK7076683.1"/>
    </source>
</evidence>
<dbReference type="InterPro" id="IPR051967">
    <property type="entry name" value="Krueppel_C2H2-ZF"/>
</dbReference>
<name>A0AAN8X901_HALRR</name>
<keyword evidence="8" id="KW-0238">DNA-binding</keyword>
<dbReference type="GO" id="GO:0005634">
    <property type="term" value="C:nucleus"/>
    <property type="evidence" value="ECO:0007669"/>
    <property type="project" value="UniProtKB-SubCell"/>
</dbReference>
<comment type="similarity">
    <text evidence="2">Belongs to the krueppel C2H2-type zinc-finger protein family.</text>
</comment>
<gene>
    <name evidence="13" type="ORF">SK128_025469</name>
</gene>
<keyword evidence="14" id="KW-1185">Reference proteome</keyword>
<dbReference type="Pfam" id="PF00096">
    <property type="entry name" value="zf-C2H2"/>
    <property type="match status" value="1"/>
</dbReference>
<sequence length="101" mass="11739">QLQLPPQQPSSADSLLRQQHHLPSLVTHASGADGGRIRPCPFCWKYFRRSDHLRSHIRTHTGEKPFACPVCPYRAAQKITMDRHVRRHHTLQQGQWEQESL</sequence>
<dbReference type="Proteomes" id="UP001381693">
    <property type="component" value="Unassembled WGS sequence"/>
</dbReference>
<reference evidence="13 14" key="1">
    <citation type="submission" date="2023-11" db="EMBL/GenBank/DDBJ databases">
        <title>Halocaridina rubra genome assembly.</title>
        <authorList>
            <person name="Smith C."/>
        </authorList>
    </citation>
    <scope>NUCLEOTIDE SEQUENCE [LARGE SCALE GENOMIC DNA]</scope>
    <source>
        <strain evidence="13">EP-1</strain>
        <tissue evidence="13">Whole</tissue>
    </source>
</reference>
<dbReference type="FunFam" id="3.30.160.60:FF:001309">
    <property type="entry name" value="Uncharacterized protein"/>
    <property type="match status" value="1"/>
</dbReference>
<evidence type="ECO:0000256" key="6">
    <source>
        <dbReference type="ARBA" id="ARBA00022833"/>
    </source>
</evidence>
<keyword evidence="4" id="KW-0677">Repeat</keyword>
<keyword evidence="3" id="KW-0479">Metal-binding</keyword>
<organism evidence="13 14">
    <name type="scientific">Halocaridina rubra</name>
    <name type="common">Hawaiian red shrimp</name>
    <dbReference type="NCBI Taxonomy" id="373956"/>
    <lineage>
        <taxon>Eukaryota</taxon>
        <taxon>Metazoa</taxon>
        <taxon>Ecdysozoa</taxon>
        <taxon>Arthropoda</taxon>
        <taxon>Crustacea</taxon>
        <taxon>Multicrustacea</taxon>
        <taxon>Malacostraca</taxon>
        <taxon>Eumalacostraca</taxon>
        <taxon>Eucarida</taxon>
        <taxon>Decapoda</taxon>
        <taxon>Pleocyemata</taxon>
        <taxon>Caridea</taxon>
        <taxon>Atyoidea</taxon>
        <taxon>Atyidae</taxon>
        <taxon>Halocaridina</taxon>
    </lineage>
</organism>
<evidence type="ECO:0000256" key="4">
    <source>
        <dbReference type="ARBA" id="ARBA00022737"/>
    </source>
</evidence>
<evidence type="ECO:0000256" key="7">
    <source>
        <dbReference type="ARBA" id="ARBA00023015"/>
    </source>
</evidence>
<dbReference type="GO" id="GO:0000978">
    <property type="term" value="F:RNA polymerase II cis-regulatory region sequence-specific DNA binding"/>
    <property type="evidence" value="ECO:0007669"/>
    <property type="project" value="TreeGrafter"/>
</dbReference>
<evidence type="ECO:0000256" key="1">
    <source>
        <dbReference type="ARBA" id="ARBA00004123"/>
    </source>
</evidence>
<dbReference type="PANTHER" id="PTHR45925">
    <property type="entry name" value="ZINC FINGER PROTEIN"/>
    <property type="match status" value="1"/>
</dbReference>
<evidence type="ECO:0000259" key="12">
    <source>
        <dbReference type="PROSITE" id="PS50157"/>
    </source>
</evidence>
<evidence type="ECO:0000256" key="11">
    <source>
        <dbReference type="PROSITE-ProRule" id="PRU00042"/>
    </source>
</evidence>
<feature type="non-terminal residue" evidence="13">
    <location>
        <position position="101"/>
    </location>
</feature>
<evidence type="ECO:0000256" key="5">
    <source>
        <dbReference type="ARBA" id="ARBA00022771"/>
    </source>
</evidence>